<comment type="caution">
    <text evidence="1">The sequence shown here is derived from an EMBL/GenBank/DDBJ whole genome shotgun (WGS) entry which is preliminary data.</text>
</comment>
<evidence type="ECO:0000313" key="2">
    <source>
        <dbReference type="Proteomes" id="UP000790709"/>
    </source>
</evidence>
<dbReference type="Proteomes" id="UP000790709">
    <property type="component" value="Unassembled WGS sequence"/>
</dbReference>
<proteinExistence type="predicted"/>
<reference evidence="1" key="1">
    <citation type="journal article" date="2021" name="New Phytol.">
        <title>Evolutionary innovations through gain and loss of genes in the ectomycorrhizal Boletales.</title>
        <authorList>
            <person name="Wu G."/>
            <person name="Miyauchi S."/>
            <person name="Morin E."/>
            <person name="Kuo A."/>
            <person name="Drula E."/>
            <person name="Varga T."/>
            <person name="Kohler A."/>
            <person name="Feng B."/>
            <person name="Cao Y."/>
            <person name="Lipzen A."/>
            <person name="Daum C."/>
            <person name="Hundley H."/>
            <person name="Pangilinan J."/>
            <person name="Johnson J."/>
            <person name="Barry K."/>
            <person name="LaButti K."/>
            <person name="Ng V."/>
            <person name="Ahrendt S."/>
            <person name="Min B."/>
            <person name="Choi I.G."/>
            <person name="Park H."/>
            <person name="Plett J.M."/>
            <person name="Magnuson J."/>
            <person name="Spatafora J.W."/>
            <person name="Nagy L.G."/>
            <person name="Henrissat B."/>
            <person name="Grigoriev I.V."/>
            <person name="Yang Z.L."/>
            <person name="Xu J."/>
            <person name="Martin F.M."/>
        </authorList>
    </citation>
    <scope>NUCLEOTIDE SEQUENCE</scope>
    <source>
        <strain evidence="1">KUC20120723A-06</strain>
    </source>
</reference>
<evidence type="ECO:0000313" key="1">
    <source>
        <dbReference type="EMBL" id="KAH7924672.1"/>
    </source>
</evidence>
<organism evidence="1 2">
    <name type="scientific">Leucogyrophana mollusca</name>
    <dbReference type="NCBI Taxonomy" id="85980"/>
    <lineage>
        <taxon>Eukaryota</taxon>
        <taxon>Fungi</taxon>
        <taxon>Dikarya</taxon>
        <taxon>Basidiomycota</taxon>
        <taxon>Agaricomycotina</taxon>
        <taxon>Agaricomycetes</taxon>
        <taxon>Agaricomycetidae</taxon>
        <taxon>Boletales</taxon>
        <taxon>Boletales incertae sedis</taxon>
        <taxon>Leucogyrophana</taxon>
    </lineage>
</organism>
<dbReference type="EMBL" id="MU266419">
    <property type="protein sequence ID" value="KAH7924672.1"/>
    <property type="molecule type" value="Genomic_DNA"/>
</dbReference>
<sequence>MFSATVAPTYTDTVGDYTFERSFQWVSTDCYLQPRFYSHHDQVRNCYPGSHTDLAHKASTREPSEGNAESFAELHEQTVYSPTKSPISSSANLVPMRWTSIAPSYAGMSSACHSSLGCEACRMRSASAAVDAIQLANNLQASQTLSSSDQFDLLASHSSSYGADPYPIAAYSHPSPLGPAGTIIAYQCQYDCNTSPCYKSVGTTRAEVTQHLRDYHGVRGYHARVLCFWHGCKMQKQIRGDSLSRHIVGHHMQASRVRCSRCFKIFSRLESLRKHTVKDMPCEGANPIGSV</sequence>
<accession>A0ACB8BGP6</accession>
<keyword evidence="2" id="KW-1185">Reference proteome</keyword>
<gene>
    <name evidence="1" type="ORF">BV22DRAFT_494536</name>
</gene>
<protein>
    <submittedName>
        <fullName evidence="1">Uncharacterized protein</fullName>
    </submittedName>
</protein>
<name>A0ACB8BGP6_9AGAM</name>